<evidence type="ECO:0000313" key="2">
    <source>
        <dbReference type="EMBL" id="CAE7853316.1"/>
    </source>
</evidence>
<dbReference type="EMBL" id="CAJNJA010054319">
    <property type="protein sequence ID" value="CAE7853316.1"/>
    <property type="molecule type" value="Genomic_DNA"/>
</dbReference>
<evidence type="ECO:0000313" key="3">
    <source>
        <dbReference type="Proteomes" id="UP000601435"/>
    </source>
</evidence>
<feature type="region of interest" description="Disordered" evidence="1">
    <location>
        <begin position="32"/>
        <end position="61"/>
    </location>
</feature>
<feature type="non-terminal residue" evidence="2">
    <location>
        <position position="135"/>
    </location>
</feature>
<gene>
    <name evidence="2" type="ORF">SNEC2469_LOCUS26571</name>
</gene>
<dbReference type="AlphaFoldDB" id="A0A813A5X1"/>
<evidence type="ECO:0000256" key="1">
    <source>
        <dbReference type="SAM" id="MobiDB-lite"/>
    </source>
</evidence>
<name>A0A813A5X1_9DINO</name>
<comment type="caution">
    <text evidence="2">The sequence shown here is derived from an EMBL/GenBank/DDBJ whole genome shotgun (WGS) entry which is preliminary data.</text>
</comment>
<feature type="compositionally biased region" description="Low complexity" evidence="1">
    <location>
        <begin position="32"/>
        <end position="41"/>
    </location>
</feature>
<organism evidence="2 3">
    <name type="scientific">Symbiodinium necroappetens</name>
    <dbReference type="NCBI Taxonomy" id="1628268"/>
    <lineage>
        <taxon>Eukaryota</taxon>
        <taxon>Sar</taxon>
        <taxon>Alveolata</taxon>
        <taxon>Dinophyceae</taxon>
        <taxon>Suessiales</taxon>
        <taxon>Symbiodiniaceae</taxon>
        <taxon>Symbiodinium</taxon>
    </lineage>
</organism>
<reference evidence="2" key="1">
    <citation type="submission" date="2021-02" db="EMBL/GenBank/DDBJ databases">
        <authorList>
            <person name="Dougan E. K."/>
            <person name="Rhodes N."/>
            <person name="Thang M."/>
            <person name="Chan C."/>
        </authorList>
    </citation>
    <scope>NUCLEOTIDE SEQUENCE</scope>
</reference>
<accession>A0A813A5X1</accession>
<proteinExistence type="predicted"/>
<keyword evidence="3" id="KW-1185">Reference proteome</keyword>
<dbReference type="OrthoDB" id="431309at2759"/>
<sequence length="135" mass="14688">MSRTNGAGPRVPMHGSKPDLFGVLSIIQPSAVSASGASASGTDDDGSESWSCSTSEGTGSEFECCRVTSRRTTADRELRGLLAQRDSINASIEEYVRRRGLELPTAQDVTEHSYLEFVSPEVERKWREEGCCDQV</sequence>
<dbReference type="Proteomes" id="UP000601435">
    <property type="component" value="Unassembled WGS sequence"/>
</dbReference>
<protein>
    <submittedName>
        <fullName evidence="2">Uncharacterized protein</fullName>
    </submittedName>
</protein>